<comment type="caution">
    <text evidence="2">The sequence shown here is derived from an EMBL/GenBank/DDBJ whole genome shotgun (WGS) entry which is preliminary data.</text>
</comment>
<name>W7T9P0_9STRA</name>
<sequence>MGRERGGGRGRGRGGRREGGRGGHGVVLGVHGYALVGRTGSVFVRRGGGVRREGGREEGREGGREGGTLFMFEDLVQEGRKGDGETPPSGQDQPIPMK</sequence>
<organism evidence="2 3">
    <name type="scientific">Nannochloropsis gaditana</name>
    <dbReference type="NCBI Taxonomy" id="72520"/>
    <lineage>
        <taxon>Eukaryota</taxon>
        <taxon>Sar</taxon>
        <taxon>Stramenopiles</taxon>
        <taxon>Ochrophyta</taxon>
        <taxon>Eustigmatophyceae</taxon>
        <taxon>Eustigmatales</taxon>
        <taxon>Monodopsidaceae</taxon>
        <taxon>Nannochloropsis</taxon>
    </lineage>
</organism>
<evidence type="ECO:0000256" key="1">
    <source>
        <dbReference type="SAM" id="MobiDB-lite"/>
    </source>
</evidence>
<evidence type="ECO:0000313" key="2">
    <source>
        <dbReference type="EMBL" id="EWM23730.1"/>
    </source>
</evidence>
<feature type="region of interest" description="Disordered" evidence="1">
    <location>
        <begin position="1"/>
        <end position="26"/>
    </location>
</feature>
<feature type="region of interest" description="Disordered" evidence="1">
    <location>
        <begin position="46"/>
        <end position="98"/>
    </location>
</feature>
<gene>
    <name evidence="2" type="ORF">Naga_100734g1</name>
</gene>
<accession>W7T9P0</accession>
<feature type="compositionally biased region" description="Basic and acidic residues" evidence="1">
    <location>
        <begin position="50"/>
        <end position="64"/>
    </location>
</feature>
<proteinExistence type="predicted"/>
<evidence type="ECO:0000313" key="3">
    <source>
        <dbReference type="Proteomes" id="UP000019335"/>
    </source>
</evidence>
<dbReference type="AlphaFoldDB" id="W7T9P0"/>
<protein>
    <submittedName>
        <fullName evidence="2">Uncharacterized protein</fullName>
    </submittedName>
</protein>
<reference evidence="2 3" key="1">
    <citation type="journal article" date="2014" name="Mol. Plant">
        <title>Chromosome Scale Genome Assembly and Transcriptome Profiling of Nannochloropsis gaditana in Nitrogen Depletion.</title>
        <authorList>
            <person name="Corteggiani Carpinelli E."/>
            <person name="Telatin A."/>
            <person name="Vitulo N."/>
            <person name="Forcato C."/>
            <person name="D'Angelo M."/>
            <person name="Schiavon R."/>
            <person name="Vezzi A."/>
            <person name="Giacometti G.M."/>
            <person name="Morosinotto T."/>
            <person name="Valle G."/>
        </authorList>
    </citation>
    <scope>NUCLEOTIDE SEQUENCE [LARGE SCALE GENOMIC DNA]</scope>
    <source>
        <strain evidence="2 3">B-31</strain>
    </source>
</reference>
<keyword evidence="3" id="KW-1185">Reference proteome</keyword>
<dbReference type="EMBL" id="AZIL01001526">
    <property type="protein sequence ID" value="EWM23730.1"/>
    <property type="molecule type" value="Genomic_DNA"/>
</dbReference>
<dbReference type="Proteomes" id="UP000019335">
    <property type="component" value="Chromosome 16"/>
</dbReference>